<name>A0ACC1KB03_9FUNG</name>
<feature type="non-terminal residue" evidence="1">
    <location>
        <position position="1"/>
    </location>
</feature>
<proteinExistence type="predicted"/>
<protein>
    <submittedName>
        <fullName evidence="1">Rwd domain-containing protein</fullName>
    </submittedName>
</protein>
<accession>A0ACC1KB03</accession>
<gene>
    <name evidence="1" type="primary">GIR2</name>
    <name evidence="1" type="ORF">GGI18_003830</name>
</gene>
<keyword evidence="2" id="KW-1185">Reference proteome</keyword>
<reference evidence="1" key="1">
    <citation type="submission" date="2022-07" db="EMBL/GenBank/DDBJ databases">
        <title>Phylogenomic reconstructions and comparative analyses of Kickxellomycotina fungi.</title>
        <authorList>
            <person name="Reynolds N.K."/>
            <person name="Stajich J.E."/>
            <person name="Barry K."/>
            <person name="Grigoriev I.V."/>
            <person name="Crous P."/>
            <person name="Smith M.E."/>
        </authorList>
    </citation>
    <scope>NUCLEOTIDE SEQUENCE</scope>
    <source>
        <strain evidence="1">BCRC 34191</strain>
    </source>
</reference>
<dbReference type="Proteomes" id="UP001140066">
    <property type="component" value="Unassembled WGS sequence"/>
</dbReference>
<dbReference type="EMBL" id="JANBUK010001497">
    <property type="protein sequence ID" value="KAJ2780354.1"/>
    <property type="molecule type" value="Genomic_DNA"/>
</dbReference>
<evidence type="ECO:0000313" key="2">
    <source>
        <dbReference type="Proteomes" id="UP001140066"/>
    </source>
</evidence>
<sequence length="309" mass="34959">LTVEYTETYPDTLPLFEITLSPSTLAPPTEIEAELNDKDLSDLTDKLRELGEECLGMAMVFSMSTGLKEVAVQRLTEKTADLVRKKEEKTRREIEADQAKFIGTPVTRASFLEWKAKFDVEFKDHLSRLASEAGEDRFKRAAGGSKKDEDRRLTGRQLFEQDRSLAQSDSTFIADGDVAVDASLFVKEDAAHSDEMDHYQQQLDARHAEMPATRKEGASPATAKPRVSRVTKKKGELLTEDEKKANHIASEQKRRQNIRTGYDQLIQIVPTLTPSQRSEALILQKTVEYIKYLLMEREILEGQLKDASH</sequence>
<evidence type="ECO:0000313" key="1">
    <source>
        <dbReference type="EMBL" id="KAJ2780354.1"/>
    </source>
</evidence>
<organism evidence="1 2">
    <name type="scientific">Coemansia linderi</name>
    <dbReference type="NCBI Taxonomy" id="2663919"/>
    <lineage>
        <taxon>Eukaryota</taxon>
        <taxon>Fungi</taxon>
        <taxon>Fungi incertae sedis</taxon>
        <taxon>Zoopagomycota</taxon>
        <taxon>Kickxellomycotina</taxon>
        <taxon>Kickxellomycetes</taxon>
        <taxon>Kickxellales</taxon>
        <taxon>Kickxellaceae</taxon>
        <taxon>Coemansia</taxon>
    </lineage>
</organism>
<comment type="caution">
    <text evidence="1">The sequence shown here is derived from an EMBL/GenBank/DDBJ whole genome shotgun (WGS) entry which is preliminary data.</text>
</comment>